<evidence type="ECO:0000313" key="2">
    <source>
        <dbReference type="EMBL" id="PWA76649.1"/>
    </source>
</evidence>
<keyword evidence="3" id="KW-1185">Reference proteome</keyword>
<dbReference type="Proteomes" id="UP000245207">
    <property type="component" value="Unassembled WGS sequence"/>
</dbReference>
<accession>A0A2U1NSZ3</accession>
<proteinExistence type="predicted"/>
<dbReference type="InterPro" id="IPR036397">
    <property type="entry name" value="RNaseH_sf"/>
</dbReference>
<dbReference type="InterPro" id="IPR009057">
    <property type="entry name" value="Homeodomain-like_sf"/>
</dbReference>
<reference evidence="2 3" key="1">
    <citation type="journal article" date="2018" name="Mol. Plant">
        <title>The genome of Artemisia annua provides insight into the evolution of Asteraceae family and artemisinin biosynthesis.</title>
        <authorList>
            <person name="Shen Q."/>
            <person name="Zhang L."/>
            <person name="Liao Z."/>
            <person name="Wang S."/>
            <person name="Yan T."/>
            <person name="Shi P."/>
            <person name="Liu M."/>
            <person name="Fu X."/>
            <person name="Pan Q."/>
            <person name="Wang Y."/>
            <person name="Lv Z."/>
            <person name="Lu X."/>
            <person name="Zhang F."/>
            <person name="Jiang W."/>
            <person name="Ma Y."/>
            <person name="Chen M."/>
            <person name="Hao X."/>
            <person name="Li L."/>
            <person name="Tang Y."/>
            <person name="Lv G."/>
            <person name="Zhou Y."/>
            <person name="Sun X."/>
            <person name="Brodelius P.E."/>
            <person name="Rose J.K.C."/>
            <person name="Tang K."/>
        </authorList>
    </citation>
    <scope>NUCLEOTIDE SEQUENCE [LARGE SCALE GENOMIC DNA]</scope>
    <source>
        <strain evidence="3">cv. Huhao1</strain>
        <tissue evidence="2">Leaf</tissue>
    </source>
</reference>
<dbReference type="InterPro" id="IPR048627">
    <property type="entry name" value="Sec10_HB"/>
</dbReference>
<comment type="caution">
    <text evidence="2">The sequence shown here is derived from an EMBL/GenBank/DDBJ whole genome shotgun (WGS) entry which is preliminary data.</text>
</comment>
<dbReference type="SUPFAM" id="SSF46689">
    <property type="entry name" value="Homeodomain-like"/>
    <property type="match status" value="1"/>
</dbReference>
<feature type="domain" description="Exocyst complex component Sec10-like alpha-helical bundle" evidence="1">
    <location>
        <begin position="285"/>
        <end position="329"/>
    </location>
</feature>
<dbReference type="AlphaFoldDB" id="A0A2U1NSZ3"/>
<dbReference type="Gene3D" id="3.30.420.10">
    <property type="entry name" value="Ribonuclease H-like superfamily/Ribonuclease H"/>
    <property type="match status" value="1"/>
</dbReference>
<dbReference type="GO" id="GO:0003676">
    <property type="term" value="F:nucleic acid binding"/>
    <property type="evidence" value="ECO:0007669"/>
    <property type="project" value="InterPro"/>
</dbReference>
<organism evidence="2 3">
    <name type="scientific">Artemisia annua</name>
    <name type="common">Sweet wormwood</name>
    <dbReference type="NCBI Taxonomy" id="35608"/>
    <lineage>
        <taxon>Eukaryota</taxon>
        <taxon>Viridiplantae</taxon>
        <taxon>Streptophyta</taxon>
        <taxon>Embryophyta</taxon>
        <taxon>Tracheophyta</taxon>
        <taxon>Spermatophyta</taxon>
        <taxon>Magnoliopsida</taxon>
        <taxon>eudicotyledons</taxon>
        <taxon>Gunneridae</taxon>
        <taxon>Pentapetalae</taxon>
        <taxon>asterids</taxon>
        <taxon>campanulids</taxon>
        <taxon>Asterales</taxon>
        <taxon>Asteraceae</taxon>
        <taxon>Asteroideae</taxon>
        <taxon>Anthemideae</taxon>
        <taxon>Artemisiinae</taxon>
        <taxon>Artemisia</taxon>
    </lineage>
</organism>
<protein>
    <submittedName>
        <fullName evidence="2">Transcription repressor MYB5</fullName>
    </submittedName>
</protein>
<dbReference type="InterPro" id="IPR015495">
    <property type="entry name" value="Myb_TF_plants"/>
</dbReference>
<dbReference type="PANTHER" id="PTHR47994">
    <property type="entry name" value="F14D16.11-RELATED"/>
    <property type="match status" value="1"/>
</dbReference>
<sequence length="421" mass="47817">MLYLKDEHGGYGGGPGRQNAIHEASLQRNEVDRGVTLSEALLRHDKWLEKKGIKNANFPKVTWSNWDCRVILESEYRFKKIRILLAHGDLQQGSSVGIGKPPCQMDPKAFLLQKLNATAQERIDVGLKEGVDALKVILTKGVEESARVFNNEQKYKLIKVPDNADMSMLPLQFDYAYFKVVLNFGVECWNALPKKAGLLRCGKNCRLCWMNYLRPSVKRGHISADEEGRILVTAGRIPGRTYNKVKNYWNTHLSNKLTSQGIDPKTVLVRMNVVQFGFTKQMAQRYCSKGSATIRAVFPYPNDVMSILVQRVMEDRIPSLLEKLLVKPSLLHPPPTKQGGLLLVSTETGLTEALFLEHKDYYVEFERASMRQLFNCVYNYSKRVVAYLSHVLESAYTAVEENAEVHGAKKLVITDEYFQRG</sequence>
<dbReference type="PANTHER" id="PTHR47994:SF5">
    <property type="entry name" value="F14D16.11-RELATED"/>
    <property type="match status" value="1"/>
</dbReference>
<dbReference type="STRING" id="35608.A0A2U1NSZ3"/>
<dbReference type="Pfam" id="PF07393">
    <property type="entry name" value="Sec10_HB"/>
    <property type="match status" value="1"/>
</dbReference>
<dbReference type="OrthoDB" id="2143914at2759"/>
<evidence type="ECO:0000313" key="3">
    <source>
        <dbReference type="Proteomes" id="UP000245207"/>
    </source>
</evidence>
<dbReference type="EMBL" id="PKPP01002241">
    <property type="protein sequence ID" value="PWA76649.1"/>
    <property type="molecule type" value="Genomic_DNA"/>
</dbReference>
<name>A0A2U1NSZ3_ARTAN</name>
<evidence type="ECO:0000259" key="1">
    <source>
        <dbReference type="Pfam" id="PF07393"/>
    </source>
</evidence>
<gene>
    <name evidence="2" type="ORF">CTI12_AA176380</name>
</gene>
<dbReference type="Gene3D" id="1.10.10.60">
    <property type="entry name" value="Homeodomain-like"/>
    <property type="match status" value="2"/>
</dbReference>